<protein>
    <submittedName>
        <fullName evidence="11">Sulfate ABC transporter permease</fullName>
    </submittedName>
</protein>
<evidence type="ECO:0000313" key="11">
    <source>
        <dbReference type="EMBL" id="KZD07397.1"/>
    </source>
</evidence>
<evidence type="ECO:0000256" key="3">
    <source>
        <dbReference type="ARBA" id="ARBA00022448"/>
    </source>
</evidence>
<dbReference type="Pfam" id="PF00528">
    <property type="entry name" value="BPD_transp_1"/>
    <property type="match status" value="1"/>
</dbReference>
<evidence type="ECO:0000313" key="12">
    <source>
        <dbReference type="Proteomes" id="UP000076400"/>
    </source>
</evidence>
<dbReference type="AlphaFoldDB" id="A0A154W1R0"/>
<dbReference type="PANTHER" id="PTHR30406:SF9">
    <property type="entry name" value="SULFATE TRANSPORT SYSTEM PERMEASE PROTEIN CYSW"/>
    <property type="match status" value="1"/>
</dbReference>
<dbReference type="InterPro" id="IPR005667">
    <property type="entry name" value="Sulph_transpt2"/>
</dbReference>
<dbReference type="SUPFAM" id="SSF161098">
    <property type="entry name" value="MetI-like"/>
    <property type="match status" value="1"/>
</dbReference>
<keyword evidence="4 9" id="KW-0812">Transmembrane</keyword>
<dbReference type="GO" id="GO:0015419">
    <property type="term" value="F:ABC-type sulfate transporter activity"/>
    <property type="evidence" value="ECO:0007669"/>
    <property type="project" value="InterPro"/>
</dbReference>
<evidence type="ECO:0000256" key="4">
    <source>
        <dbReference type="ARBA" id="ARBA00022692"/>
    </source>
</evidence>
<evidence type="ECO:0000256" key="7">
    <source>
        <dbReference type="ARBA" id="ARBA00023136"/>
    </source>
</evidence>
<keyword evidence="7 9" id="KW-0472">Membrane</keyword>
<reference evidence="11 12" key="1">
    <citation type="submission" date="2015-12" db="EMBL/GenBank/DDBJ databases">
        <title>Genome sequence of Oceanibaculum pacificum MCCC 1A02656.</title>
        <authorList>
            <person name="Lu L."/>
            <person name="Lai Q."/>
            <person name="Shao Z."/>
            <person name="Qian P."/>
        </authorList>
    </citation>
    <scope>NUCLEOTIDE SEQUENCE [LARGE SCALE GENOMIC DNA]</scope>
    <source>
        <strain evidence="11 12">MCCC 1A02656</strain>
    </source>
</reference>
<feature type="transmembrane region" description="Helical" evidence="9">
    <location>
        <begin position="140"/>
        <end position="163"/>
    </location>
</feature>
<dbReference type="RefSeq" id="WP_067557036.1">
    <property type="nucleotide sequence ID" value="NZ_LPXN01000116.1"/>
</dbReference>
<dbReference type="GO" id="GO:0005886">
    <property type="term" value="C:plasma membrane"/>
    <property type="evidence" value="ECO:0007669"/>
    <property type="project" value="UniProtKB-SubCell"/>
</dbReference>
<proteinExistence type="predicted"/>
<dbReference type="NCBIfam" id="TIGR00969">
    <property type="entry name" value="3a0106s02"/>
    <property type="match status" value="1"/>
</dbReference>
<dbReference type="OrthoDB" id="9774448at2"/>
<feature type="domain" description="ABC transmembrane type-1" evidence="10">
    <location>
        <begin position="67"/>
        <end position="271"/>
    </location>
</feature>
<comment type="subcellular location">
    <subcellularLocation>
        <location evidence="1">Cell membrane</location>
        <topology evidence="1">Multi-pass membrane protein</topology>
    </subcellularLocation>
</comment>
<keyword evidence="6" id="KW-0764">Sulfate transport</keyword>
<dbReference type="InterPro" id="IPR000515">
    <property type="entry name" value="MetI-like"/>
</dbReference>
<dbReference type="Proteomes" id="UP000076400">
    <property type="component" value="Unassembled WGS sequence"/>
</dbReference>
<evidence type="ECO:0000259" key="10">
    <source>
        <dbReference type="PROSITE" id="PS50928"/>
    </source>
</evidence>
<feature type="transmembrane region" description="Helical" evidence="9">
    <location>
        <begin position="203"/>
        <end position="229"/>
    </location>
</feature>
<keyword evidence="5 9" id="KW-1133">Transmembrane helix</keyword>
<dbReference type="NCBIfam" id="TIGR02140">
    <property type="entry name" value="permease_CysW"/>
    <property type="match status" value="1"/>
</dbReference>
<gene>
    <name evidence="11" type="ORF">AUP43_02430</name>
</gene>
<feature type="transmembrane region" description="Helical" evidence="9">
    <location>
        <begin position="65"/>
        <end position="93"/>
    </location>
</feature>
<comment type="subunit">
    <text evidence="2">The complex is composed of two ATP-binding proteins (CysA), two transmembrane proteins (CysT and CysW) and a solute-binding protein (CysP).</text>
</comment>
<comment type="caution">
    <text evidence="11">The sequence shown here is derived from an EMBL/GenBank/DDBJ whole genome shotgun (WGS) entry which is preliminary data.</text>
</comment>
<sequence>MAAIDLTAPRRRVFAGPVAHALLIGLAVTLSVLVIGLPVVAVFGMALSSGASVYMAAILQPATLYAIWLTVLTALIVVPINIGFGIAAAWAITRFTFPGKKLMTTLIEIPFSISPIVAGTAYLFLYGAQGLFGPWLAASGIQIMFTVFAIFLVSLFVTSPFVARELITVMQSQGVEDEEAGVSLGASGYMLFWKVTLPNIKWALLYGAVLCNARVMGEFGAVSVVSGSIRGETNTLPLQIELLFQDQNTAGAFAAASTLTVIALITLFIKLWAERRRDSHERL</sequence>
<feature type="transmembrane region" description="Helical" evidence="9">
    <location>
        <begin position="105"/>
        <end position="128"/>
    </location>
</feature>
<feature type="transmembrane region" description="Helical" evidence="9">
    <location>
        <begin position="21"/>
        <end position="45"/>
    </location>
</feature>
<name>A0A154W1R0_9PROT</name>
<dbReference type="PANTHER" id="PTHR30406">
    <property type="entry name" value="SULFATE TRANSPORT SYSTEM PERMEASE PROTEIN"/>
    <property type="match status" value="1"/>
</dbReference>
<evidence type="ECO:0000256" key="2">
    <source>
        <dbReference type="ARBA" id="ARBA00011779"/>
    </source>
</evidence>
<dbReference type="Gene3D" id="1.10.3720.10">
    <property type="entry name" value="MetI-like"/>
    <property type="match status" value="1"/>
</dbReference>
<organism evidence="11 12">
    <name type="scientific">Oceanibaculum pacificum</name>
    <dbReference type="NCBI Taxonomy" id="580166"/>
    <lineage>
        <taxon>Bacteria</taxon>
        <taxon>Pseudomonadati</taxon>
        <taxon>Pseudomonadota</taxon>
        <taxon>Alphaproteobacteria</taxon>
        <taxon>Rhodospirillales</taxon>
        <taxon>Oceanibaculaceae</taxon>
        <taxon>Oceanibaculum</taxon>
    </lineage>
</organism>
<dbReference type="STRING" id="580166.AUP43_02430"/>
<keyword evidence="12" id="KW-1185">Reference proteome</keyword>
<evidence type="ECO:0000256" key="1">
    <source>
        <dbReference type="ARBA" id="ARBA00004651"/>
    </source>
</evidence>
<comment type="function">
    <text evidence="8">Part of the ABC transporter complex CysAWTP (TC 3.A.1.6.1) involved in sulfate/thiosulfate import. Probably responsible for the translocation of the substrate across the membrane.</text>
</comment>
<dbReference type="InterPro" id="IPR011866">
    <property type="entry name" value="CysW_permease"/>
</dbReference>
<keyword evidence="3" id="KW-0813">Transport</keyword>
<evidence type="ECO:0000256" key="9">
    <source>
        <dbReference type="SAM" id="Phobius"/>
    </source>
</evidence>
<dbReference type="InterPro" id="IPR035906">
    <property type="entry name" value="MetI-like_sf"/>
</dbReference>
<dbReference type="EMBL" id="LPXN01000116">
    <property type="protein sequence ID" value="KZD07397.1"/>
    <property type="molecule type" value="Genomic_DNA"/>
</dbReference>
<accession>A0A154W1R0</accession>
<dbReference type="PROSITE" id="PS50928">
    <property type="entry name" value="ABC_TM1"/>
    <property type="match status" value="1"/>
</dbReference>
<evidence type="ECO:0000256" key="6">
    <source>
        <dbReference type="ARBA" id="ARBA00023032"/>
    </source>
</evidence>
<feature type="transmembrane region" description="Helical" evidence="9">
    <location>
        <begin position="249"/>
        <end position="273"/>
    </location>
</feature>
<evidence type="ECO:0000256" key="5">
    <source>
        <dbReference type="ARBA" id="ARBA00022989"/>
    </source>
</evidence>
<evidence type="ECO:0000256" key="8">
    <source>
        <dbReference type="ARBA" id="ARBA00025323"/>
    </source>
</evidence>
<dbReference type="CDD" id="cd06261">
    <property type="entry name" value="TM_PBP2"/>
    <property type="match status" value="1"/>
</dbReference>